<evidence type="ECO:0000313" key="1">
    <source>
        <dbReference type="EMBL" id="KAG7087870.1"/>
    </source>
</evidence>
<reference evidence="1" key="1">
    <citation type="journal article" date="2021" name="Genome Biol. Evol.">
        <title>The assembled and annotated genome of the fairy-ring fungus Marasmius oreades.</title>
        <authorList>
            <person name="Hiltunen M."/>
            <person name="Ament-Velasquez S.L."/>
            <person name="Johannesson H."/>
        </authorList>
    </citation>
    <scope>NUCLEOTIDE SEQUENCE</scope>
    <source>
        <strain evidence="1">03SP1</strain>
    </source>
</reference>
<gene>
    <name evidence="1" type="ORF">E1B28_013808</name>
</gene>
<dbReference type="RefSeq" id="XP_043004341.1">
    <property type="nucleotide sequence ID" value="XM_043158986.1"/>
</dbReference>
<dbReference type="KEGG" id="more:E1B28_013808"/>
<dbReference type="Proteomes" id="UP001049176">
    <property type="component" value="Chromosome 9"/>
</dbReference>
<dbReference type="EMBL" id="CM032189">
    <property type="protein sequence ID" value="KAG7087870.1"/>
    <property type="molecule type" value="Genomic_DNA"/>
</dbReference>
<comment type="caution">
    <text evidence="1">The sequence shown here is derived from an EMBL/GenBank/DDBJ whole genome shotgun (WGS) entry which is preliminary data.</text>
</comment>
<sequence length="120" mass="13918">MWGFELIVSRRGFGYPLCLLEGLPYPQVVLRIFSFTGGLCFRALLCLGRWDCDFVLEEFVLGLRTFSRIQTLDSEDDVDQHVVWSQFLLSSWLYGCQQNRPHVLGGHERGPFVVYYAYSL</sequence>
<evidence type="ECO:0000313" key="2">
    <source>
        <dbReference type="Proteomes" id="UP001049176"/>
    </source>
</evidence>
<dbReference type="AlphaFoldDB" id="A0A9P7RQK4"/>
<name>A0A9P7RQK4_9AGAR</name>
<protein>
    <submittedName>
        <fullName evidence="1">Uncharacterized protein</fullName>
    </submittedName>
</protein>
<proteinExistence type="predicted"/>
<keyword evidence="2" id="KW-1185">Reference proteome</keyword>
<dbReference type="GeneID" id="66082883"/>
<organism evidence="1 2">
    <name type="scientific">Marasmius oreades</name>
    <name type="common">fairy-ring Marasmius</name>
    <dbReference type="NCBI Taxonomy" id="181124"/>
    <lineage>
        <taxon>Eukaryota</taxon>
        <taxon>Fungi</taxon>
        <taxon>Dikarya</taxon>
        <taxon>Basidiomycota</taxon>
        <taxon>Agaricomycotina</taxon>
        <taxon>Agaricomycetes</taxon>
        <taxon>Agaricomycetidae</taxon>
        <taxon>Agaricales</taxon>
        <taxon>Marasmiineae</taxon>
        <taxon>Marasmiaceae</taxon>
        <taxon>Marasmius</taxon>
    </lineage>
</organism>
<accession>A0A9P7RQK4</accession>